<evidence type="ECO:0000259" key="6">
    <source>
        <dbReference type="Pfam" id="PF02900"/>
    </source>
</evidence>
<dbReference type="PANTHER" id="PTHR30096">
    <property type="entry name" value="4,5-DOPA DIOXYGENASE EXTRADIOL-LIKE PROTEIN"/>
    <property type="match status" value="1"/>
</dbReference>
<keyword evidence="7" id="KW-0223">Dioxygenase</keyword>
<dbReference type="Proteomes" id="UP000502196">
    <property type="component" value="Chromosome"/>
</dbReference>
<name>A0A6F9E5N6_9BACL</name>
<evidence type="ECO:0000313" key="8">
    <source>
        <dbReference type="Proteomes" id="UP000502196"/>
    </source>
</evidence>
<gene>
    <name evidence="7" type="ORF">COOX1_1097</name>
</gene>
<dbReference type="GO" id="GO:0008270">
    <property type="term" value="F:zinc ion binding"/>
    <property type="evidence" value="ECO:0007669"/>
    <property type="project" value="InterPro"/>
</dbReference>
<dbReference type="SUPFAM" id="SSF53213">
    <property type="entry name" value="LigB-like"/>
    <property type="match status" value="1"/>
</dbReference>
<dbReference type="PIRSF" id="PIRSF006157">
    <property type="entry name" value="Doxgns_DODA"/>
    <property type="match status" value="1"/>
</dbReference>
<dbReference type="GO" id="GO:0008198">
    <property type="term" value="F:ferrous iron binding"/>
    <property type="evidence" value="ECO:0007669"/>
    <property type="project" value="InterPro"/>
</dbReference>
<protein>
    <submittedName>
        <fullName evidence="7">Dioxygenase</fullName>
    </submittedName>
</protein>
<dbReference type="Gene3D" id="3.40.830.10">
    <property type="entry name" value="LigB-like"/>
    <property type="match status" value="1"/>
</dbReference>
<keyword evidence="5" id="KW-0560">Oxidoreductase</keyword>
<keyword evidence="3" id="KW-0479">Metal-binding</keyword>
<dbReference type="EMBL" id="LR792683">
    <property type="protein sequence ID" value="CAB3391811.1"/>
    <property type="molecule type" value="Genomic_DNA"/>
</dbReference>
<dbReference type="RefSeq" id="WP_331251284.1">
    <property type="nucleotide sequence ID" value="NZ_CP047972.1"/>
</dbReference>
<dbReference type="CDD" id="cd07363">
    <property type="entry name" value="45_DOPA_Dioxygenase"/>
    <property type="match status" value="1"/>
</dbReference>
<evidence type="ECO:0000256" key="1">
    <source>
        <dbReference type="ARBA" id="ARBA00001947"/>
    </source>
</evidence>
<evidence type="ECO:0000256" key="4">
    <source>
        <dbReference type="ARBA" id="ARBA00022833"/>
    </source>
</evidence>
<proteinExistence type="inferred from homology"/>
<organism evidence="7 8">
    <name type="scientific">Kyrpidia spormannii</name>
    <dbReference type="NCBI Taxonomy" id="2055160"/>
    <lineage>
        <taxon>Bacteria</taxon>
        <taxon>Bacillati</taxon>
        <taxon>Bacillota</taxon>
        <taxon>Bacilli</taxon>
        <taxon>Bacillales</taxon>
        <taxon>Alicyclobacillaceae</taxon>
        <taxon>Kyrpidia</taxon>
    </lineage>
</organism>
<sequence>MNPAYFIAHGAPTLAIENNPYTQLLQSVASRFPKPKAVLLFTAHWESPVQLIGAPEQFGMIYDFFGFPDDLYRIVYPAQGAPEVAEEARTLLDEAGIPAKIDRGRGLDHGAWVVLRLLFPHADVPVGTLSVNPALPPEKQYAIGRALAPLRRDALILGSGGTVHNLWSLDWSREQDGLPADWAQSFDDWLRDRIENWDTRALFRYKSEAPYAHMAVPRNEHFVPLLIAMGSADGDRAARRLCQYYQYGSLSLSCWEFGTGGMRGTKKDEKGGEIYSPPSHRSSPISLWSASASFFRQLR</sequence>
<reference evidence="7 8" key="1">
    <citation type="submission" date="2020-04" db="EMBL/GenBank/DDBJ databases">
        <authorList>
            <person name="Hogendoorn C."/>
        </authorList>
    </citation>
    <scope>NUCLEOTIDE SEQUENCE [LARGE SCALE GENOMIC DNA]</scope>
    <source>
        <strain evidence="7">COOX1</strain>
    </source>
</reference>
<accession>A0A6F9E5N6</accession>
<evidence type="ECO:0000256" key="3">
    <source>
        <dbReference type="ARBA" id="ARBA00022723"/>
    </source>
</evidence>
<dbReference type="PANTHER" id="PTHR30096:SF0">
    <property type="entry name" value="4,5-DOPA DIOXYGENASE EXTRADIOL-LIKE PROTEIN"/>
    <property type="match status" value="1"/>
</dbReference>
<dbReference type="InterPro" id="IPR004183">
    <property type="entry name" value="Xdiol_dOase_suB"/>
</dbReference>
<dbReference type="InterPro" id="IPR014436">
    <property type="entry name" value="Extradiol_dOase_DODA"/>
</dbReference>
<evidence type="ECO:0000256" key="5">
    <source>
        <dbReference type="ARBA" id="ARBA00023002"/>
    </source>
</evidence>
<comment type="cofactor">
    <cofactor evidence="1">
        <name>Zn(2+)</name>
        <dbReference type="ChEBI" id="CHEBI:29105"/>
    </cofactor>
</comment>
<evidence type="ECO:0000256" key="2">
    <source>
        <dbReference type="ARBA" id="ARBA00007581"/>
    </source>
</evidence>
<dbReference type="Pfam" id="PF02900">
    <property type="entry name" value="LigB"/>
    <property type="match status" value="1"/>
</dbReference>
<keyword evidence="4" id="KW-0862">Zinc</keyword>
<feature type="domain" description="Extradiol ring-cleavage dioxygenase class III enzyme subunit B" evidence="6">
    <location>
        <begin position="4"/>
        <end position="249"/>
    </location>
</feature>
<dbReference type="GO" id="GO:0016702">
    <property type="term" value="F:oxidoreductase activity, acting on single donors with incorporation of molecular oxygen, incorporation of two atoms of oxygen"/>
    <property type="evidence" value="ECO:0007669"/>
    <property type="project" value="UniProtKB-ARBA"/>
</dbReference>
<dbReference type="AlphaFoldDB" id="A0A6F9E5N6"/>
<comment type="similarity">
    <text evidence="2">Belongs to the DODA-type extradiol aromatic ring-opening dioxygenase family.</text>
</comment>
<evidence type="ECO:0000313" key="7">
    <source>
        <dbReference type="EMBL" id="CAB3391811.1"/>
    </source>
</evidence>